<keyword evidence="2" id="KW-0378">Hydrolase</keyword>
<organism evidence="2 3">
    <name type="scientific">Antarcticimicrobium sediminis</name>
    <dbReference type="NCBI Taxonomy" id="2546227"/>
    <lineage>
        <taxon>Bacteria</taxon>
        <taxon>Pseudomonadati</taxon>
        <taxon>Pseudomonadota</taxon>
        <taxon>Alphaproteobacteria</taxon>
        <taxon>Rhodobacterales</taxon>
        <taxon>Paracoccaceae</taxon>
        <taxon>Antarcticimicrobium</taxon>
    </lineage>
</organism>
<evidence type="ECO:0000313" key="2">
    <source>
        <dbReference type="EMBL" id="TDE40652.1"/>
    </source>
</evidence>
<dbReference type="EMBL" id="SMFP01000001">
    <property type="protein sequence ID" value="TDE40652.1"/>
    <property type="molecule type" value="Genomic_DNA"/>
</dbReference>
<dbReference type="Gene3D" id="3.20.20.140">
    <property type="entry name" value="Metal-dependent hydrolases"/>
    <property type="match status" value="1"/>
</dbReference>
<dbReference type="Gene3D" id="2.30.40.10">
    <property type="entry name" value="Urease, subunit C, domain 1"/>
    <property type="match status" value="1"/>
</dbReference>
<dbReference type="InterPro" id="IPR033932">
    <property type="entry name" value="YtcJ-like"/>
</dbReference>
<dbReference type="Gene3D" id="3.10.310.70">
    <property type="match status" value="1"/>
</dbReference>
<reference evidence="2 3" key="1">
    <citation type="submission" date="2019-03" db="EMBL/GenBank/DDBJ databases">
        <authorList>
            <person name="Zhang S."/>
        </authorList>
    </citation>
    <scope>NUCLEOTIDE SEQUENCE [LARGE SCALE GENOMIC DNA]</scope>
    <source>
        <strain evidence="2 3">S4J41</strain>
    </source>
</reference>
<dbReference type="CDD" id="cd01300">
    <property type="entry name" value="YtcJ_like"/>
    <property type="match status" value="1"/>
</dbReference>
<dbReference type="InterPro" id="IPR011059">
    <property type="entry name" value="Metal-dep_hydrolase_composite"/>
</dbReference>
<dbReference type="OrthoDB" id="9811399at2"/>
<dbReference type="InterPro" id="IPR032466">
    <property type="entry name" value="Metal_Hydrolase"/>
</dbReference>
<evidence type="ECO:0000313" key="3">
    <source>
        <dbReference type="Proteomes" id="UP000294662"/>
    </source>
</evidence>
<keyword evidence="3" id="KW-1185">Reference proteome</keyword>
<proteinExistence type="predicted"/>
<dbReference type="RefSeq" id="WP_132826643.1">
    <property type="nucleotide sequence ID" value="NZ_SMFP01000001.1"/>
</dbReference>
<sequence length="552" mass="59830">MQADLVILNARVRPLFAAPGTTAVAVRNGIIEALGTDDDIRALTVPRTRTIDAGGRELLPGFIESHLHLFTGGATLSMLNLGEVFGFDAVCAAFRTFIKDNPGAGLLSGFAANYTIFGEDQRPDRHLLDKISPERPIFMYSVDMHCAWANTRALELAGVLQGADLEPGSEVVMGEDGLATGELREFAAMNLVQHLSKLKGRDSLDNKGLDPESEEACAYDRGLIRMAGEYCARHGITSAVNMDGNPYQAGVMRDLALAGDMPVRVSLPLKLVESDGVAGVERIDQFGEEVPGWLHFGRIKMFLDGVYDTWTALTVTDYPGREGFRSEPLIAPEIFNAICIEADRRGLQVATHAVGDGAVRAAIDGYEAAARANGPRDARHRVEHIDTITPEDLDRLNPLGIAASMQPVHPPGSAGLPLEPTTTIMGRRRWSTAFPWRMIRDRDVPLAFGTDWPVSPLSPLYAIHCALTRTPWDDDMPDQRITLDECLAAYTTGGAYADFTETHRGALMPGLAADLVLIDGDLDRLAQSASAATVAMTICDGRVTYKDENANF</sequence>
<comment type="caution">
    <text evidence="2">The sequence shown here is derived from an EMBL/GenBank/DDBJ whole genome shotgun (WGS) entry which is preliminary data.</text>
</comment>
<accession>A0A4R5F061</accession>
<dbReference type="InterPro" id="IPR013108">
    <property type="entry name" value="Amidohydro_3"/>
</dbReference>
<dbReference type="GO" id="GO:0016810">
    <property type="term" value="F:hydrolase activity, acting on carbon-nitrogen (but not peptide) bonds"/>
    <property type="evidence" value="ECO:0007669"/>
    <property type="project" value="InterPro"/>
</dbReference>
<feature type="domain" description="Amidohydrolase 3" evidence="1">
    <location>
        <begin position="49"/>
        <end position="545"/>
    </location>
</feature>
<dbReference type="AlphaFoldDB" id="A0A4R5F061"/>
<protein>
    <submittedName>
        <fullName evidence="2">Amidohydrolase</fullName>
    </submittedName>
</protein>
<dbReference type="Proteomes" id="UP000294662">
    <property type="component" value="Unassembled WGS sequence"/>
</dbReference>
<name>A0A4R5F061_9RHOB</name>
<gene>
    <name evidence="2" type="ORF">E1B25_00075</name>
</gene>
<dbReference type="PANTHER" id="PTHR22642">
    <property type="entry name" value="IMIDAZOLONEPROPIONASE"/>
    <property type="match status" value="1"/>
</dbReference>
<dbReference type="Pfam" id="PF07969">
    <property type="entry name" value="Amidohydro_3"/>
    <property type="match status" value="1"/>
</dbReference>
<dbReference type="SUPFAM" id="SSF51338">
    <property type="entry name" value="Composite domain of metallo-dependent hydrolases"/>
    <property type="match status" value="1"/>
</dbReference>
<evidence type="ECO:0000259" key="1">
    <source>
        <dbReference type="Pfam" id="PF07969"/>
    </source>
</evidence>
<dbReference type="SUPFAM" id="SSF51556">
    <property type="entry name" value="Metallo-dependent hydrolases"/>
    <property type="match status" value="1"/>
</dbReference>
<dbReference type="PANTHER" id="PTHR22642:SF2">
    <property type="entry name" value="PROTEIN LONG AFTER FAR-RED 3"/>
    <property type="match status" value="1"/>
</dbReference>